<dbReference type="PROSITE" id="PS51257">
    <property type="entry name" value="PROKAR_LIPOPROTEIN"/>
    <property type="match status" value="1"/>
</dbReference>
<dbReference type="Proteomes" id="UP000249239">
    <property type="component" value="Unassembled WGS sequence"/>
</dbReference>
<keyword evidence="1" id="KW-0472">Membrane</keyword>
<comment type="caution">
    <text evidence="2">The sequence shown here is derived from an EMBL/GenBank/DDBJ whole genome shotgun (WGS) entry which is preliminary data.</text>
</comment>
<evidence type="ECO:0000313" key="3">
    <source>
        <dbReference type="Proteomes" id="UP000249239"/>
    </source>
</evidence>
<keyword evidence="3" id="KW-1185">Reference proteome</keyword>
<keyword evidence="1" id="KW-1133">Transmembrane helix</keyword>
<dbReference type="AlphaFoldDB" id="A0A2W7NH98"/>
<evidence type="ECO:0000313" key="2">
    <source>
        <dbReference type="EMBL" id="PZX19210.1"/>
    </source>
</evidence>
<accession>A0A2W7NH98</accession>
<keyword evidence="1" id="KW-0812">Transmembrane</keyword>
<sequence length="68" mass="7973">MIKLVHFVGCLKVFCLACFQMILSCNCGIALLYIWVFSSIFSDNVFFSYQVKTLYLEERKIDNFFVPD</sequence>
<protein>
    <submittedName>
        <fullName evidence="2">Uncharacterized protein</fullName>
    </submittedName>
</protein>
<feature type="transmembrane region" description="Helical" evidence="1">
    <location>
        <begin position="12"/>
        <end position="36"/>
    </location>
</feature>
<reference evidence="2 3" key="1">
    <citation type="submission" date="2018-06" db="EMBL/GenBank/DDBJ databases">
        <title>Genomic Encyclopedia of Archaeal and Bacterial Type Strains, Phase II (KMG-II): from individual species to whole genera.</title>
        <authorList>
            <person name="Goeker M."/>
        </authorList>
    </citation>
    <scope>NUCLEOTIDE SEQUENCE [LARGE SCALE GENOMIC DNA]</scope>
    <source>
        <strain evidence="2 3">DSM 6779</strain>
    </source>
</reference>
<dbReference type="EMBL" id="QKZK01000005">
    <property type="protein sequence ID" value="PZX19210.1"/>
    <property type="molecule type" value="Genomic_DNA"/>
</dbReference>
<name>A0A2W7NH98_9BACT</name>
<proteinExistence type="predicted"/>
<evidence type="ECO:0000256" key="1">
    <source>
        <dbReference type="SAM" id="Phobius"/>
    </source>
</evidence>
<organism evidence="2 3">
    <name type="scientific">Breznakibacter xylanolyticus</name>
    <dbReference type="NCBI Taxonomy" id="990"/>
    <lineage>
        <taxon>Bacteria</taxon>
        <taxon>Pseudomonadati</taxon>
        <taxon>Bacteroidota</taxon>
        <taxon>Bacteroidia</taxon>
        <taxon>Marinilabiliales</taxon>
        <taxon>Marinilabiliaceae</taxon>
        <taxon>Breznakibacter</taxon>
    </lineage>
</organism>
<gene>
    <name evidence="2" type="ORF">LX69_00877</name>
</gene>